<dbReference type="Proteomes" id="UP000541425">
    <property type="component" value="Unassembled WGS sequence"/>
</dbReference>
<evidence type="ECO:0000313" key="3">
    <source>
        <dbReference type="Proteomes" id="UP000541425"/>
    </source>
</evidence>
<accession>A0A7W5XX58</accession>
<keyword evidence="2" id="KW-0645">Protease</keyword>
<keyword evidence="2" id="KW-0378">Hydrolase</keyword>
<proteinExistence type="predicted"/>
<dbReference type="GO" id="GO:0006508">
    <property type="term" value="P:proteolysis"/>
    <property type="evidence" value="ECO:0007669"/>
    <property type="project" value="UniProtKB-KW"/>
</dbReference>
<keyword evidence="1" id="KW-0812">Transmembrane</keyword>
<gene>
    <name evidence="2" type="ORF">FHS60_000267</name>
</gene>
<protein>
    <submittedName>
        <fullName evidence="2">Putative aspartyl protease</fullName>
    </submittedName>
</protein>
<dbReference type="AlphaFoldDB" id="A0A7W5XX58"/>
<keyword evidence="1" id="KW-1133">Transmembrane helix</keyword>
<evidence type="ECO:0000256" key="1">
    <source>
        <dbReference type="SAM" id="Phobius"/>
    </source>
</evidence>
<name>A0A7W5XX58_9BACT</name>
<organism evidence="2 3">
    <name type="scientific">Alloprevotella rava</name>
    <dbReference type="NCBI Taxonomy" id="671218"/>
    <lineage>
        <taxon>Bacteria</taxon>
        <taxon>Pseudomonadati</taxon>
        <taxon>Bacteroidota</taxon>
        <taxon>Bacteroidia</taxon>
        <taxon>Bacteroidales</taxon>
        <taxon>Prevotellaceae</taxon>
        <taxon>Alloprevotella</taxon>
    </lineage>
</organism>
<keyword evidence="1" id="KW-0472">Membrane</keyword>
<dbReference type="GO" id="GO:0008233">
    <property type="term" value="F:peptidase activity"/>
    <property type="evidence" value="ECO:0007669"/>
    <property type="project" value="UniProtKB-KW"/>
</dbReference>
<comment type="caution">
    <text evidence="2">The sequence shown here is derived from an EMBL/GenBank/DDBJ whole genome shotgun (WGS) entry which is preliminary data.</text>
</comment>
<dbReference type="EMBL" id="JACICA010000001">
    <property type="protein sequence ID" value="MBB3701825.1"/>
    <property type="molecule type" value="Genomic_DNA"/>
</dbReference>
<reference evidence="2 3" key="1">
    <citation type="submission" date="2020-08" db="EMBL/GenBank/DDBJ databases">
        <title>Genomic Encyclopedia of Type Strains, Phase IV (KMG-IV): sequencing the most valuable type-strain genomes for metagenomic binning, comparative biology and taxonomic classification.</title>
        <authorList>
            <person name="Goeker M."/>
        </authorList>
    </citation>
    <scope>NUCLEOTIDE SEQUENCE [LARGE SCALE GENOMIC DNA]</scope>
    <source>
        <strain evidence="2 3">DSM 22548</strain>
    </source>
</reference>
<evidence type="ECO:0000313" key="2">
    <source>
        <dbReference type="EMBL" id="MBB3701825.1"/>
    </source>
</evidence>
<sequence length="300" mass="34818">MKKSINNMIQSIRCHIKKTYKIIFIVLFIIIFCLLLGYIILDSALVTSTYGRVYFSNSNNGIIIKNGFIFDTGANGSCFSNTKDIEMSVFLFPIFISDTYGSQKIVPAFFGKKLSINDKVSFHNFIFISSPEVFSNHSFMNIKGIIGMNMIYKTNFYISFVDNYIEFMPKDSIMNFPISAICLNFEDSITPTCSMKIGNVVFDNILIDTGFDRDLALKESDIDNYFNLLSDYTTNITTNNTLFNVKEIKTISFNRLRLNLREYKDVVIISSNKRLLGLKFFKRFNHVFWNNKDRKVYFWN</sequence>
<feature type="transmembrane region" description="Helical" evidence="1">
    <location>
        <begin position="20"/>
        <end position="41"/>
    </location>
</feature>
<dbReference type="RefSeq" id="WP_183693934.1">
    <property type="nucleotide sequence ID" value="NZ_JACICA010000001.1"/>
</dbReference>